<feature type="transmembrane region" description="Helical" evidence="1">
    <location>
        <begin position="231"/>
        <end position="253"/>
    </location>
</feature>
<sequence>MRAAWQYLPLALSLVLFSVFSHFFYNQIGDDAFIYFRYVDRALAGHWGSWTSQIPAVEGYSSVLWTTWLILLAKAGIGVEVAARASGLLFALLALLSTYQLGRLLKTSVWQSGVACLLFSMAAGLHYWSTAGLETSLYLLIFIQAVISMIRLRHHIVWLALIGLARPEGPILLLALLIAMKCVYRQRFPWWQMGVIVTPLLVWMAIRWQLYHALLPNTFYAKATGDPLQQIVKGLIYGFTCWIPLLGAWLVWFKARRQDIMIALGAVSLLLGIVIGGGGDWMIYARLLVPVVPVLLAVGVALWSQSPTRNVCIAVSSLPMLLLVVFPRFWWPAFTGEQLDPTSKIEGTMTERSIDLANKIDAVFGQSTRLIAVNHAGALPYALADHNVIDMVGLNDAHIARAQGHMHRKYDVNYVLDQAPDLVILNSRTLPGSEGIAYHAGYWAGETALVEHPDFYRHYQWVPAFDTRWQWQMGPPYGWFYEAAPESWIQVFVRKDLLTDPDTHLKALDDRDD</sequence>
<feature type="transmembrane region" description="Helical" evidence="1">
    <location>
        <begin position="283"/>
        <end position="304"/>
    </location>
</feature>
<feature type="transmembrane region" description="Helical" evidence="1">
    <location>
        <begin position="190"/>
        <end position="211"/>
    </location>
</feature>
<feature type="transmembrane region" description="Helical" evidence="1">
    <location>
        <begin position="158"/>
        <end position="178"/>
    </location>
</feature>
<evidence type="ECO:0000313" key="2">
    <source>
        <dbReference type="EMBL" id="CAA0085568.1"/>
    </source>
</evidence>
<evidence type="ECO:0000313" key="3">
    <source>
        <dbReference type="Proteomes" id="UP000434580"/>
    </source>
</evidence>
<dbReference type="OrthoDB" id="5492344at2"/>
<feature type="transmembrane region" description="Helical" evidence="1">
    <location>
        <begin position="135"/>
        <end position="152"/>
    </location>
</feature>
<evidence type="ECO:0008006" key="4">
    <source>
        <dbReference type="Google" id="ProtNLM"/>
    </source>
</evidence>
<dbReference type="Proteomes" id="UP000434580">
    <property type="component" value="Unassembled WGS sequence"/>
</dbReference>
<feature type="transmembrane region" description="Helical" evidence="1">
    <location>
        <begin position="260"/>
        <end position="277"/>
    </location>
</feature>
<protein>
    <recommendedName>
        <fullName evidence="4">Glycosyltransferase RgtA/B/C/D-like domain-containing protein</fullName>
    </recommendedName>
</protein>
<evidence type="ECO:0000256" key="1">
    <source>
        <dbReference type="SAM" id="Phobius"/>
    </source>
</evidence>
<accession>A0A5S9N6X2</accession>
<reference evidence="2 3" key="1">
    <citation type="submission" date="2019-11" db="EMBL/GenBank/DDBJ databases">
        <authorList>
            <person name="Holert J."/>
        </authorList>
    </citation>
    <scope>NUCLEOTIDE SEQUENCE [LARGE SCALE GENOMIC DNA]</scope>
    <source>
        <strain evidence="2">BC5_2</strain>
    </source>
</reference>
<dbReference type="AlphaFoldDB" id="A0A5S9N6X2"/>
<keyword evidence="1" id="KW-1133">Transmembrane helix</keyword>
<dbReference type="EMBL" id="CACSII010000001">
    <property type="protein sequence ID" value="CAA0085568.1"/>
    <property type="molecule type" value="Genomic_DNA"/>
</dbReference>
<keyword evidence="1" id="KW-0472">Membrane</keyword>
<keyword evidence="1" id="KW-0812">Transmembrane</keyword>
<name>A0A5S9N6X2_9GAMM</name>
<feature type="transmembrane region" description="Helical" evidence="1">
    <location>
        <begin position="85"/>
        <end position="102"/>
    </location>
</feature>
<feature type="transmembrane region" description="Helical" evidence="1">
    <location>
        <begin position="7"/>
        <end position="25"/>
    </location>
</feature>
<organism evidence="2 3">
    <name type="scientific">BD1-7 clade bacterium</name>
    <dbReference type="NCBI Taxonomy" id="2029982"/>
    <lineage>
        <taxon>Bacteria</taxon>
        <taxon>Pseudomonadati</taxon>
        <taxon>Pseudomonadota</taxon>
        <taxon>Gammaproteobacteria</taxon>
        <taxon>Cellvibrionales</taxon>
        <taxon>Spongiibacteraceae</taxon>
        <taxon>BD1-7 clade</taxon>
    </lineage>
</organism>
<gene>
    <name evidence="2" type="ORF">DPBNPPHM_00891</name>
</gene>
<proteinExistence type="predicted"/>
<feature type="transmembrane region" description="Helical" evidence="1">
    <location>
        <begin position="311"/>
        <end position="331"/>
    </location>
</feature>